<accession>A0A437RIJ1</accession>
<dbReference type="PANTHER" id="PTHR43155:SF2">
    <property type="entry name" value="CYCLIC DI-GMP PHOSPHODIESTERASE PA4108"/>
    <property type="match status" value="1"/>
</dbReference>
<proteinExistence type="predicted"/>
<dbReference type="EMBL" id="SACR01000003">
    <property type="protein sequence ID" value="RVU46549.1"/>
    <property type="molecule type" value="Genomic_DNA"/>
</dbReference>
<dbReference type="RefSeq" id="WP_128228908.1">
    <property type="nucleotide sequence ID" value="NZ_SACR01000003.1"/>
</dbReference>
<dbReference type="Gene3D" id="1.10.3210.10">
    <property type="entry name" value="Hypothetical protein af1432"/>
    <property type="match status" value="1"/>
</dbReference>
<dbReference type="CDD" id="cd00077">
    <property type="entry name" value="HDc"/>
    <property type="match status" value="1"/>
</dbReference>
<dbReference type="AlphaFoldDB" id="A0A437RIJ1"/>
<sequence length="374" mass="40455">MPYAELSAVKHLVQPGLPLPFNVRDADRTLLLARGHVLEAYEQIDALFDRGALVDIDELLTRADVVRQAPRDQLPQLWAGCLDEVAKTLRADPGPGYEGALDDATGPVQALIERDPDLAIFQVLRQGASADAAYGVHRSLQTAITGHLVAQRLAWSPEQSARLFKVALTMNISMLELQGKLARQTQPPTPQQRLELQSHPMRSVRMLQQAGVNDEAWLEAVLHHHEQEDGTGYPSGRTEVGELATLARRADIYTSKLASRSTREALNADQAGRQMFMQDPGHPMTAALVREFGIYPPGCYVRLNSGETGIVVARGATITTPVVACLTTPSGALLAEPQRRATDGKACAVAGVVGERQLGTPLPLERLAALVTAV</sequence>
<evidence type="ECO:0000313" key="1">
    <source>
        <dbReference type="EMBL" id="RVU46549.1"/>
    </source>
</evidence>
<evidence type="ECO:0000313" key="2">
    <source>
        <dbReference type="Proteomes" id="UP000285575"/>
    </source>
</evidence>
<gene>
    <name evidence="1" type="ORF">EOE66_12090</name>
</gene>
<reference evidence="1 2" key="1">
    <citation type="submission" date="2019-01" db="EMBL/GenBank/DDBJ databases">
        <authorList>
            <person name="Chen W.-M."/>
        </authorList>
    </citation>
    <scope>NUCLEOTIDE SEQUENCE [LARGE SCALE GENOMIC DNA]</scope>
    <source>
        <strain evidence="1 2">KYPY4</strain>
    </source>
</reference>
<dbReference type="SUPFAM" id="SSF109604">
    <property type="entry name" value="HD-domain/PDEase-like"/>
    <property type="match status" value="1"/>
</dbReference>
<dbReference type="OrthoDB" id="9774747at2"/>
<dbReference type="PANTHER" id="PTHR43155">
    <property type="entry name" value="CYCLIC DI-GMP PHOSPHODIESTERASE PA4108-RELATED"/>
    <property type="match status" value="1"/>
</dbReference>
<dbReference type="Pfam" id="PF13487">
    <property type="entry name" value="HD_5"/>
    <property type="match status" value="1"/>
</dbReference>
<protein>
    <recommendedName>
        <fullName evidence="3">HD-GYP domain-containing protein</fullName>
    </recommendedName>
</protein>
<keyword evidence="2" id="KW-1185">Reference proteome</keyword>
<name>A0A437RIJ1_9BURK</name>
<comment type="caution">
    <text evidence="1">The sequence shown here is derived from an EMBL/GenBank/DDBJ whole genome shotgun (WGS) entry which is preliminary data.</text>
</comment>
<dbReference type="InterPro" id="IPR003607">
    <property type="entry name" value="HD/PDEase_dom"/>
</dbReference>
<dbReference type="Proteomes" id="UP000285575">
    <property type="component" value="Unassembled WGS sequence"/>
</dbReference>
<organism evidence="1 2">
    <name type="scientific">Rubrivivax rivuli</name>
    <dbReference type="NCBI Taxonomy" id="1862385"/>
    <lineage>
        <taxon>Bacteria</taxon>
        <taxon>Pseudomonadati</taxon>
        <taxon>Pseudomonadota</taxon>
        <taxon>Betaproteobacteria</taxon>
        <taxon>Burkholderiales</taxon>
        <taxon>Sphaerotilaceae</taxon>
        <taxon>Rubrivivax</taxon>
    </lineage>
</organism>
<evidence type="ECO:0008006" key="3">
    <source>
        <dbReference type="Google" id="ProtNLM"/>
    </source>
</evidence>